<dbReference type="EMBL" id="JAPMSZ010000010">
    <property type="protein sequence ID" value="KAJ5087116.1"/>
    <property type="molecule type" value="Genomic_DNA"/>
</dbReference>
<dbReference type="Proteomes" id="UP001141434">
    <property type="component" value="Unassembled WGS sequence"/>
</dbReference>
<comment type="caution">
    <text evidence="1">The sequence shown here is derived from an EMBL/GenBank/DDBJ whole genome shotgun (WGS) entry which is preliminary data.</text>
</comment>
<keyword evidence="2" id="KW-1185">Reference proteome</keyword>
<gene>
    <name evidence="1" type="ORF">NUU61_008423</name>
</gene>
<reference evidence="1" key="1">
    <citation type="submission" date="2022-11" db="EMBL/GenBank/DDBJ databases">
        <authorList>
            <person name="Petersen C."/>
        </authorList>
    </citation>
    <scope>NUCLEOTIDE SEQUENCE</scope>
    <source>
        <strain evidence="1">IBT 34128</strain>
    </source>
</reference>
<organism evidence="1 2">
    <name type="scientific">Penicillium alfredii</name>
    <dbReference type="NCBI Taxonomy" id="1506179"/>
    <lineage>
        <taxon>Eukaryota</taxon>
        <taxon>Fungi</taxon>
        <taxon>Dikarya</taxon>
        <taxon>Ascomycota</taxon>
        <taxon>Pezizomycotina</taxon>
        <taxon>Eurotiomycetes</taxon>
        <taxon>Eurotiomycetidae</taxon>
        <taxon>Eurotiales</taxon>
        <taxon>Aspergillaceae</taxon>
        <taxon>Penicillium</taxon>
    </lineage>
</organism>
<dbReference type="RefSeq" id="XP_056509241.1">
    <property type="nucleotide sequence ID" value="XM_056658948.1"/>
</dbReference>
<reference evidence="1" key="2">
    <citation type="journal article" date="2023" name="IMA Fungus">
        <title>Comparative genomic study of the Penicillium genus elucidates a diverse pangenome and 15 lateral gene transfer events.</title>
        <authorList>
            <person name="Petersen C."/>
            <person name="Sorensen T."/>
            <person name="Nielsen M.R."/>
            <person name="Sondergaard T.E."/>
            <person name="Sorensen J.L."/>
            <person name="Fitzpatrick D.A."/>
            <person name="Frisvad J.C."/>
            <person name="Nielsen K.L."/>
        </authorList>
    </citation>
    <scope>NUCLEOTIDE SEQUENCE</scope>
    <source>
        <strain evidence="1">IBT 34128</strain>
    </source>
</reference>
<accession>A0A9W9ESL6</accession>
<name>A0A9W9ESL6_9EURO</name>
<evidence type="ECO:0000313" key="1">
    <source>
        <dbReference type="EMBL" id="KAJ5087116.1"/>
    </source>
</evidence>
<sequence length="86" mass="9531">MVDQFENPFGGNYPIYKAGRLPGIENNPIVSSYIASQDMVWMKAKDNALIVNLLEPDSGYTLHDDEPLPATKDDALPVYEIDETTG</sequence>
<dbReference type="GeneID" id="81398117"/>
<dbReference type="AlphaFoldDB" id="A0A9W9ESL6"/>
<proteinExistence type="predicted"/>
<evidence type="ECO:0000313" key="2">
    <source>
        <dbReference type="Proteomes" id="UP001141434"/>
    </source>
</evidence>
<protein>
    <submittedName>
        <fullName evidence="1">Uncharacterized protein</fullName>
    </submittedName>
</protein>